<dbReference type="AlphaFoldDB" id="A0A1F6CHF0"/>
<keyword evidence="1" id="KW-1133">Transmembrane helix</keyword>
<feature type="transmembrane region" description="Helical" evidence="1">
    <location>
        <begin position="7"/>
        <end position="29"/>
    </location>
</feature>
<sequence>MNIRRLLPSAALVIGTMIFSIGIQVYAGFTEPPTAPPNADAFAPLNTSGAGQVKNGGLTLNWTGTAPNGLLVPNGNVGIGTASPGYKLDVNGTTRIGNGTTGSLTLGDSTLSKTVGSYFQMNSGLSGDDFCLNSDSTKCLSKTSGGGDFGSWQSINMNQSYTASGGGFVVVNVDYANGGWGDVVCRTRIETPVGTSRQYGAAFNDGPQQSMMSPVRSGDTVRVWQDECHPSVAHAYWIPLGSGVLR</sequence>
<protein>
    <submittedName>
        <fullName evidence="2">Uncharacterized protein</fullName>
    </submittedName>
</protein>
<evidence type="ECO:0000256" key="1">
    <source>
        <dbReference type="SAM" id="Phobius"/>
    </source>
</evidence>
<name>A0A1F6CHF0_9BACT</name>
<keyword evidence="1" id="KW-0472">Membrane</keyword>
<dbReference type="EMBL" id="MFKU01000010">
    <property type="protein sequence ID" value="OGG48663.1"/>
    <property type="molecule type" value="Genomic_DNA"/>
</dbReference>
<gene>
    <name evidence="2" type="ORF">A2678_02235</name>
</gene>
<keyword evidence="1" id="KW-0812">Transmembrane</keyword>
<proteinExistence type="predicted"/>
<evidence type="ECO:0000313" key="2">
    <source>
        <dbReference type="EMBL" id="OGG48663.1"/>
    </source>
</evidence>
<comment type="caution">
    <text evidence="2">The sequence shown here is derived from an EMBL/GenBank/DDBJ whole genome shotgun (WGS) entry which is preliminary data.</text>
</comment>
<evidence type="ECO:0000313" key="3">
    <source>
        <dbReference type="Proteomes" id="UP000178815"/>
    </source>
</evidence>
<reference evidence="2 3" key="1">
    <citation type="journal article" date="2016" name="Nat. Commun.">
        <title>Thousands of microbial genomes shed light on interconnected biogeochemical processes in an aquifer system.</title>
        <authorList>
            <person name="Anantharaman K."/>
            <person name="Brown C.T."/>
            <person name="Hug L.A."/>
            <person name="Sharon I."/>
            <person name="Castelle C.J."/>
            <person name="Probst A.J."/>
            <person name="Thomas B.C."/>
            <person name="Singh A."/>
            <person name="Wilkins M.J."/>
            <person name="Karaoz U."/>
            <person name="Brodie E.L."/>
            <person name="Williams K.H."/>
            <person name="Hubbard S.S."/>
            <person name="Banfield J.F."/>
        </authorList>
    </citation>
    <scope>NUCLEOTIDE SEQUENCE [LARGE SCALE GENOMIC DNA]</scope>
</reference>
<dbReference type="Proteomes" id="UP000178815">
    <property type="component" value="Unassembled WGS sequence"/>
</dbReference>
<accession>A0A1F6CHF0</accession>
<organism evidence="2 3">
    <name type="scientific">Candidatus Kaiserbacteria bacterium RIFCSPHIGHO2_01_FULL_53_31</name>
    <dbReference type="NCBI Taxonomy" id="1798481"/>
    <lineage>
        <taxon>Bacteria</taxon>
        <taxon>Candidatus Kaiseribacteriota</taxon>
    </lineage>
</organism>